<evidence type="ECO:0000256" key="2">
    <source>
        <dbReference type="ARBA" id="ARBA00012438"/>
    </source>
</evidence>
<keyword evidence="7" id="KW-0288">FMN</keyword>
<gene>
    <name evidence="17" type="ORF">H8M03_09340</name>
</gene>
<dbReference type="InterPro" id="IPR000700">
    <property type="entry name" value="PAS-assoc_C"/>
</dbReference>
<dbReference type="SMART" id="SM00911">
    <property type="entry name" value="HWE_HK"/>
    <property type="match status" value="1"/>
</dbReference>
<keyword evidence="4" id="KW-0597">Phosphoprotein</keyword>
<dbReference type="PROSITE" id="PS50113">
    <property type="entry name" value="PAC"/>
    <property type="match status" value="1"/>
</dbReference>
<evidence type="ECO:0000256" key="4">
    <source>
        <dbReference type="ARBA" id="ARBA00022553"/>
    </source>
</evidence>
<evidence type="ECO:0000256" key="3">
    <source>
        <dbReference type="ARBA" id="ARBA00022543"/>
    </source>
</evidence>
<evidence type="ECO:0000313" key="18">
    <source>
        <dbReference type="Proteomes" id="UP000515861"/>
    </source>
</evidence>
<dbReference type="Proteomes" id="UP000515861">
    <property type="component" value="Chromosome"/>
</dbReference>
<evidence type="ECO:0000256" key="11">
    <source>
        <dbReference type="ARBA" id="ARBA00022777"/>
    </source>
</evidence>
<evidence type="ECO:0000256" key="6">
    <source>
        <dbReference type="ARBA" id="ARBA00022630"/>
    </source>
</evidence>
<evidence type="ECO:0000259" key="16">
    <source>
        <dbReference type="PROSITE" id="PS50113"/>
    </source>
</evidence>
<evidence type="ECO:0000256" key="5">
    <source>
        <dbReference type="ARBA" id="ARBA00022606"/>
    </source>
</evidence>
<evidence type="ECO:0000256" key="13">
    <source>
        <dbReference type="ARBA" id="ARBA00022991"/>
    </source>
</evidence>
<organism evidence="17 18">
    <name type="scientific">Sphingomonas sabuli</name>
    <dbReference type="NCBI Taxonomy" id="2764186"/>
    <lineage>
        <taxon>Bacteria</taxon>
        <taxon>Pseudomonadati</taxon>
        <taxon>Pseudomonadota</taxon>
        <taxon>Alphaproteobacteria</taxon>
        <taxon>Sphingomonadales</taxon>
        <taxon>Sphingomonadaceae</taxon>
        <taxon>Sphingomonas</taxon>
    </lineage>
</organism>
<keyword evidence="12" id="KW-0067">ATP-binding</keyword>
<keyword evidence="5" id="KW-0716">Sensory transduction</keyword>
<keyword evidence="18" id="KW-1185">Reference proteome</keyword>
<reference evidence="17 18" key="1">
    <citation type="submission" date="2020-08" db="EMBL/GenBank/DDBJ databases">
        <title>Sphingomonas sp. sand1-3 16S ribosomal RNA gene Genome sequencing and assembly.</title>
        <authorList>
            <person name="Kang M."/>
        </authorList>
    </citation>
    <scope>NUCLEOTIDE SEQUENCE [LARGE SCALE GENOMIC DNA]</scope>
    <source>
        <strain evidence="18">sand1-3</strain>
    </source>
</reference>
<dbReference type="EC" id="2.7.13.3" evidence="2"/>
<dbReference type="GO" id="GO:0005524">
    <property type="term" value="F:ATP binding"/>
    <property type="evidence" value="ECO:0007669"/>
    <property type="project" value="UniProtKB-KW"/>
</dbReference>
<dbReference type="Pfam" id="PF08448">
    <property type="entry name" value="PAS_4"/>
    <property type="match status" value="1"/>
</dbReference>
<sequence>MQNPALTATTPPMLCQVGRAPEHEEAGALQYFDLAGLPMASVVLSMLDQSDDCIKVIGTDGSLQFMNCNGKKAMQIDDFADFAGQPWHSLWPTESQGAVQQSLGEARDGRASRFEAFCPTAKGDPRWWEVTVSPIRGGDGAVAGILSTSRDISDRFRREQQLETIAAEMRHRLRNAHAIGAALVMGATREAPEHRQFGLEIATRLNHLAEVQAHLLDVDGSMTLKDLCARTLAAFNTSNGAVQCGGDHVRLGEQGARVLALVIGELATNSVKYGSLGRGGEVEAHASVAGDAVELHWTERFDVKDEAPLTAPSSGQGVSLMKRMIALMDGGIEGGRTDTGYRAVVSLPLKRLEQ</sequence>
<dbReference type="SUPFAM" id="SSF55874">
    <property type="entry name" value="ATPase domain of HSP90 chaperone/DNA topoisomerase II/histidine kinase"/>
    <property type="match status" value="1"/>
</dbReference>
<evidence type="ECO:0000256" key="8">
    <source>
        <dbReference type="ARBA" id="ARBA00022679"/>
    </source>
</evidence>
<evidence type="ECO:0000256" key="14">
    <source>
        <dbReference type="ARBA" id="ARBA00023026"/>
    </source>
</evidence>
<dbReference type="CDD" id="cd00130">
    <property type="entry name" value="PAS"/>
    <property type="match status" value="1"/>
</dbReference>
<evidence type="ECO:0000256" key="15">
    <source>
        <dbReference type="ARBA" id="ARBA00023170"/>
    </source>
</evidence>
<dbReference type="Gene3D" id="3.30.450.20">
    <property type="entry name" value="PAS domain"/>
    <property type="match status" value="1"/>
</dbReference>
<keyword evidence="6" id="KW-0285">Flavoprotein</keyword>
<dbReference type="PANTHER" id="PTHR41523:SF8">
    <property type="entry name" value="ETHYLENE RESPONSE SENSOR PROTEIN"/>
    <property type="match status" value="1"/>
</dbReference>
<dbReference type="SUPFAM" id="SSF55785">
    <property type="entry name" value="PYP-like sensor domain (PAS domain)"/>
    <property type="match status" value="1"/>
</dbReference>
<dbReference type="AlphaFoldDB" id="A0A7G9L0S2"/>
<dbReference type="PANTHER" id="PTHR41523">
    <property type="entry name" value="TWO-COMPONENT SYSTEM SENSOR PROTEIN"/>
    <property type="match status" value="1"/>
</dbReference>
<dbReference type="EMBL" id="CP060697">
    <property type="protein sequence ID" value="QNM82221.1"/>
    <property type="molecule type" value="Genomic_DNA"/>
</dbReference>
<dbReference type="Gene3D" id="3.30.565.10">
    <property type="entry name" value="Histidine kinase-like ATPase, C-terminal domain"/>
    <property type="match status" value="1"/>
</dbReference>
<evidence type="ECO:0000256" key="7">
    <source>
        <dbReference type="ARBA" id="ARBA00022643"/>
    </source>
</evidence>
<evidence type="ECO:0000313" key="17">
    <source>
        <dbReference type="EMBL" id="QNM82221.1"/>
    </source>
</evidence>
<keyword evidence="13" id="KW-0157">Chromophore</keyword>
<keyword evidence="14" id="KW-0843">Virulence</keyword>
<evidence type="ECO:0000256" key="9">
    <source>
        <dbReference type="ARBA" id="ARBA00022737"/>
    </source>
</evidence>
<dbReference type="InterPro" id="IPR000014">
    <property type="entry name" value="PAS"/>
</dbReference>
<keyword evidence="8" id="KW-0808">Transferase</keyword>
<dbReference type="SMART" id="SM00086">
    <property type="entry name" value="PAC"/>
    <property type="match status" value="1"/>
</dbReference>
<evidence type="ECO:0000256" key="1">
    <source>
        <dbReference type="ARBA" id="ARBA00000085"/>
    </source>
</evidence>
<dbReference type="Pfam" id="PF07536">
    <property type="entry name" value="HWE_HK"/>
    <property type="match status" value="1"/>
</dbReference>
<dbReference type="NCBIfam" id="TIGR00229">
    <property type="entry name" value="sensory_box"/>
    <property type="match status" value="1"/>
</dbReference>
<dbReference type="InterPro" id="IPR035965">
    <property type="entry name" value="PAS-like_dom_sf"/>
</dbReference>
<dbReference type="InterPro" id="IPR001610">
    <property type="entry name" value="PAC"/>
</dbReference>
<keyword evidence="3" id="KW-0600">Photoreceptor protein</keyword>
<dbReference type="KEGG" id="ssau:H8M03_09340"/>
<protein>
    <recommendedName>
        <fullName evidence="2">histidine kinase</fullName>
        <ecNumber evidence="2">2.7.13.3</ecNumber>
    </recommendedName>
</protein>
<dbReference type="RefSeq" id="WP_187479176.1">
    <property type="nucleotide sequence ID" value="NZ_CP060697.1"/>
</dbReference>
<proteinExistence type="predicted"/>
<dbReference type="InterPro" id="IPR011102">
    <property type="entry name" value="Sig_transdc_His_kinase_HWE"/>
</dbReference>
<dbReference type="InterPro" id="IPR013656">
    <property type="entry name" value="PAS_4"/>
</dbReference>
<keyword evidence="9" id="KW-0677">Repeat</keyword>
<dbReference type="GO" id="GO:0009881">
    <property type="term" value="F:photoreceptor activity"/>
    <property type="evidence" value="ECO:0007669"/>
    <property type="project" value="UniProtKB-KW"/>
</dbReference>
<dbReference type="GO" id="GO:0004673">
    <property type="term" value="F:protein histidine kinase activity"/>
    <property type="evidence" value="ECO:0007669"/>
    <property type="project" value="UniProtKB-EC"/>
</dbReference>
<dbReference type="InterPro" id="IPR036890">
    <property type="entry name" value="HATPase_C_sf"/>
</dbReference>
<keyword evidence="10" id="KW-0547">Nucleotide-binding</keyword>
<keyword evidence="15" id="KW-0675">Receptor</keyword>
<name>A0A7G9L0S2_9SPHN</name>
<accession>A0A7G9L0S2</accession>
<keyword evidence="11" id="KW-0418">Kinase</keyword>
<evidence type="ECO:0000256" key="12">
    <source>
        <dbReference type="ARBA" id="ARBA00022840"/>
    </source>
</evidence>
<feature type="domain" description="PAC" evidence="16">
    <location>
        <begin position="112"/>
        <end position="164"/>
    </location>
</feature>
<comment type="catalytic activity">
    <reaction evidence="1">
        <text>ATP + protein L-histidine = ADP + protein N-phospho-L-histidine.</text>
        <dbReference type="EC" id="2.7.13.3"/>
    </reaction>
</comment>
<evidence type="ECO:0000256" key="10">
    <source>
        <dbReference type="ARBA" id="ARBA00022741"/>
    </source>
</evidence>